<evidence type="ECO:0000256" key="4">
    <source>
        <dbReference type="SAM" id="MobiDB-lite"/>
    </source>
</evidence>
<name>A0A7X3LSQ6_9HYPH</name>
<feature type="region of interest" description="Disordered" evidence="4">
    <location>
        <begin position="356"/>
        <end position="419"/>
    </location>
</feature>
<evidence type="ECO:0000256" key="2">
    <source>
        <dbReference type="ARBA" id="ARBA00022803"/>
    </source>
</evidence>
<keyword evidence="6" id="KW-1185">Reference proteome</keyword>
<comment type="caution">
    <text evidence="5">The sequence shown here is derived from an EMBL/GenBank/DDBJ whole genome shotgun (WGS) entry which is preliminary data.</text>
</comment>
<reference evidence="5 6" key="1">
    <citation type="submission" date="2019-12" db="EMBL/GenBank/DDBJ databases">
        <authorList>
            <person name="Li M."/>
        </authorList>
    </citation>
    <scope>NUCLEOTIDE SEQUENCE [LARGE SCALE GENOMIC DNA]</scope>
    <source>
        <strain evidence="5 6">GBMRC 2046</strain>
    </source>
</reference>
<dbReference type="PROSITE" id="PS50005">
    <property type="entry name" value="TPR"/>
    <property type="match status" value="3"/>
</dbReference>
<evidence type="ECO:0000313" key="6">
    <source>
        <dbReference type="Proteomes" id="UP000433101"/>
    </source>
</evidence>
<sequence length="419" mass="46000">MPVGAGQKRFSVFTDGMTLDMAVFDDKISIDAAVAEAARLEQSGDYDAALTIYENLHQRHPTDIDLKYRTGTAMLRVGRLEEAIPVLRQVVFNDPDHTKARSNLGNAHLLLEQYDYATEAFRAVLDFDPKNKNALFGLATILIRQNRHGEALPLAQRLVNELPNSPAALTIAADAGSLYPQLDVAIARYRQALRIDSDYVPAYLGLGRALQQRKRSKEAYDCACAVIERQPFNPAGHDLKGAILAEMQDYEAAETAYLQALEIAPDDVRILIHLTEAARKAGKARRALIYAERAWTLDQTNKHAGKALGSTLSALGKNSLAREILLTGGARADVRAETLVKVRKLAEEIRNSAGEEGIIPTVAQPAREPETPSHIHGDEDNQPPSNGGNDYEADTSPDRLEHDDSQPLAEDDELAQRRG</sequence>
<dbReference type="AlphaFoldDB" id="A0A7X3LSQ6"/>
<evidence type="ECO:0000256" key="3">
    <source>
        <dbReference type="PROSITE-ProRule" id="PRU00339"/>
    </source>
</evidence>
<feature type="repeat" description="TPR" evidence="3">
    <location>
        <begin position="98"/>
        <end position="131"/>
    </location>
</feature>
<keyword evidence="2 3" id="KW-0802">TPR repeat</keyword>
<dbReference type="PANTHER" id="PTHR44943:SF8">
    <property type="entry name" value="TPR REPEAT-CONTAINING PROTEIN MJ0263"/>
    <property type="match status" value="1"/>
</dbReference>
<feature type="repeat" description="TPR" evidence="3">
    <location>
        <begin position="234"/>
        <end position="267"/>
    </location>
</feature>
<dbReference type="RefSeq" id="WP_160774646.1">
    <property type="nucleotide sequence ID" value="NZ_WUMV01000002.1"/>
</dbReference>
<dbReference type="EMBL" id="WUMV01000002">
    <property type="protein sequence ID" value="MXN64422.1"/>
    <property type="molecule type" value="Genomic_DNA"/>
</dbReference>
<dbReference type="PANTHER" id="PTHR44943">
    <property type="entry name" value="CELLULOSE SYNTHASE OPERON PROTEIN C"/>
    <property type="match status" value="1"/>
</dbReference>
<dbReference type="InterPro" id="IPR051685">
    <property type="entry name" value="Ycf3/AcsC/BcsC/TPR_MFPF"/>
</dbReference>
<accession>A0A7X3LSQ6</accession>
<dbReference type="SMART" id="SM00028">
    <property type="entry name" value="TPR"/>
    <property type="match status" value="7"/>
</dbReference>
<feature type="compositionally biased region" description="Basic and acidic residues" evidence="4">
    <location>
        <begin position="367"/>
        <end position="379"/>
    </location>
</feature>
<feature type="repeat" description="TPR" evidence="3">
    <location>
        <begin position="64"/>
        <end position="97"/>
    </location>
</feature>
<dbReference type="Gene3D" id="1.25.40.10">
    <property type="entry name" value="Tetratricopeptide repeat domain"/>
    <property type="match status" value="2"/>
</dbReference>
<evidence type="ECO:0000256" key="1">
    <source>
        <dbReference type="ARBA" id="ARBA00022737"/>
    </source>
</evidence>
<dbReference type="SUPFAM" id="SSF48452">
    <property type="entry name" value="TPR-like"/>
    <property type="match status" value="1"/>
</dbReference>
<dbReference type="Pfam" id="PF14559">
    <property type="entry name" value="TPR_19"/>
    <property type="match status" value="3"/>
</dbReference>
<evidence type="ECO:0000313" key="5">
    <source>
        <dbReference type="EMBL" id="MXN64422.1"/>
    </source>
</evidence>
<dbReference type="InterPro" id="IPR011990">
    <property type="entry name" value="TPR-like_helical_dom_sf"/>
</dbReference>
<protein>
    <submittedName>
        <fullName evidence="5">Tetratricopeptide repeat protein</fullName>
    </submittedName>
</protein>
<feature type="compositionally biased region" description="Basic and acidic residues" evidence="4">
    <location>
        <begin position="396"/>
        <end position="405"/>
    </location>
</feature>
<keyword evidence="1" id="KW-0677">Repeat</keyword>
<dbReference type="Proteomes" id="UP000433101">
    <property type="component" value="Unassembled WGS sequence"/>
</dbReference>
<gene>
    <name evidence="5" type="ORF">GR183_05860</name>
</gene>
<organism evidence="5 6">
    <name type="scientific">Stappia sediminis</name>
    <dbReference type="NCBI Taxonomy" id="2692190"/>
    <lineage>
        <taxon>Bacteria</taxon>
        <taxon>Pseudomonadati</taxon>
        <taxon>Pseudomonadota</taxon>
        <taxon>Alphaproteobacteria</taxon>
        <taxon>Hyphomicrobiales</taxon>
        <taxon>Stappiaceae</taxon>
        <taxon>Stappia</taxon>
    </lineage>
</organism>
<dbReference type="InterPro" id="IPR019734">
    <property type="entry name" value="TPR_rpt"/>
</dbReference>
<proteinExistence type="predicted"/>